<keyword evidence="2" id="KW-1185">Reference proteome</keyword>
<gene>
    <name evidence="1" type="ORF">BCF74_10119</name>
</gene>
<evidence type="ECO:0000313" key="1">
    <source>
        <dbReference type="EMBL" id="PRY63621.1"/>
    </source>
</evidence>
<organism evidence="1 2">
    <name type="scientific">Knoellia remsis</name>
    <dbReference type="NCBI Taxonomy" id="407159"/>
    <lineage>
        <taxon>Bacteria</taxon>
        <taxon>Bacillati</taxon>
        <taxon>Actinomycetota</taxon>
        <taxon>Actinomycetes</taxon>
        <taxon>Micrococcales</taxon>
        <taxon>Intrasporangiaceae</taxon>
        <taxon>Knoellia</taxon>
    </lineage>
</organism>
<dbReference type="RefSeq" id="WP_170070081.1">
    <property type="nucleotide sequence ID" value="NZ_PVTI01000001.1"/>
</dbReference>
<dbReference type="Proteomes" id="UP000237822">
    <property type="component" value="Unassembled WGS sequence"/>
</dbReference>
<dbReference type="AlphaFoldDB" id="A0A2T0V0E6"/>
<comment type="caution">
    <text evidence="1">The sequence shown here is derived from an EMBL/GenBank/DDBJ whole genome shotgun (WGS) entry which is preliminary data.</text>
</comment>
<proteinExistence type="predicted"/>
<name>A0A2T0V0E6_9MICO</name>
<protein>
    <submittedName>
        <fullName evidence="1">Uncharacterized protein</fullName>
    </submittedName>
</protein>
<dbReference type="EMBL" id="PVTI01000001">
    <property type="protein sequence ID" value="PRY63621.1"/>
    <property type="molecule type" value="Genomic_DNA"/>
</dbReference>
<evidence type="ECO:0000313" key="2">
    <source>
        <dbReference type="Proteomes" id="UP000237822"/>
    </source>
</evidence>
<sequence>MKKVATTVTGPACLTMRWVPVTRDGRTRMEMRWSAPTPVRRATKVA</sequence>
<reference evidence="1 2" key="1">
    <citation type="submission" date="2018-03" db="EMBL/GenBank/DDBJ databases">
        <title>Genomic Encyclopedia of Archaeal and Bacterial Type Strains, Phase II (KMG-II): from individual species to whole genera.</title>
        <authorList>
            <person name="Goeker M."/>
        </authorList>
    </citation>
    <scope>NUCLEOTIDE SEQUENCE [LARGE SCALE GENOMIC DNA]</scope>
    <source>
        <strain evidence="1 2">ATCC BAA-1496</strain>
    </source>
</reference>
<accession>A0A2T0V0E6</accession>